<keyword evidence="9" id="KW-0539">Nucleus</keyword>
<evidence type="ECO:0000256" key="2">
    <source>
        <dbReference type="ARBA" id="ARBA00004718"/>
    </source>
</evidence>
<dbReference type="UniPathway" id="UPA00886"/>
<dbReference type="GO" id="GO:0008270">
    <property type="term" value="F:zinc ion binding"/>
    <property type="evidence" value="ECO:0007669"/>
    <property type="project" value="UniProtKB-KW"/>
</dbReference>
<dbReference type="Gene3D" id="3.30.40.10">
    <property type="entry name" value="Zinc/RING finger domain, C3HC4 (zinc finger)"/>
    <property type="match status" value="1"/>
</dbReference>
<keyword evidence="7" id="KW-0833">Ubl conjugation pathway</keyword>
<dbReference type="GO" id="GO:0000724">
    <property type="term" value="P:double-strand break repair via homologous recombination"/>
    <property type="evidence" value="ECO:0007669"/>
    <property type="project" value="InterPro"/>
</dbReference>
<dbReference type="GO" id="GO:0061665">
    <property type="term" value="F:SUMO ligase activity"/>
    <property type="evidence" value="ECO:0007669"/>
    <property type="project" value="TreeGrafter"/>
</dbReference>
<proteinExistence type="inferred from homology"/>
<evidence type="ECO:0000256" key="4">
    <source>
        <dbReference type="ARBA" id="ARBA00022679"/>
    </source>
</evidence>
<accession>A0A316U285</accession>
<dbReference type="GO" id="GO:0016925">
    <property type="term" value="P:protein sumoylation"/>
    <property type="evidence" value="ECO:0007669"/>
    <property type="project" value="UniProtKB-UniPathway"/>
</dbReference>
<keyword evidence="13" id="KW-1185">Reference proteome</keyword>
<keyword evidence="4" id="KW-0808">Transferase</keyword>
<keyword evidence="6 10" id="KW-0863">Zinc-finger</keyword>
<dbReference type="CDD" id="cd16651">
    <property type="entry name" value="SPL-RING_NSE2"/>
    <property type="match status" value="1"/>
</dbReference>
<dbReference type="GO" id="GO:0005634">
    <property type="term" value="C:nucleus"/>
    <property type="evidence" value="ECO:0007669"/>
    <property type="project" value="UniProtKB-SubCell"/>
</dbReference>
<comment type="similarity">
    <text evidence="3">Belongs to the NSE2 family.</text>
</comment>
<keyword evidence="8" id="KW-0862">Zinc</keyword>
<evidence type="ECO:0000256" key="6">
    <source>
        <dbReference type="ARBA" id="ARBA00022771"/>
    </source>
</evidence>
<name>A0A316U285_9BASI</name>
<evidence type="ECO:0000256" key="10">
    <source>
        <dbReference type="PROSITE-ProRule" id="PRU00452"/>
    </source>
</evidence>
<dbReference type="Proteomes" id="UP000245942">
    <property type="component" value="Unassembled WGS sequence"/>
</dbReference>
<dbReference type="InterPro" id="IPR004181">
    <property type="entry name" value="Znf_MIZ"/>
</dbReference>
<reference evidence="12 13" key="1">
    <citation type="journal article" date="2018" name="Mol. Biol. Evol.">
        <title>Broad Genomic Sampling Reveals a Smut Pathogenic Ancestry of the Fungal Clade Ustilaginomycotina.</title>
        <authorList>
            <person name="Kijpornyongpan T."/>
            <person name="Mondo S.J."/>
            <person name="Barry K."/>
            <person name="Sandor L."/>
            <person name="Lee J."/>
            <person name="Lipzen A."/>
            <person name="Pangilinan J."/>
            <person name="LaButti K."/>
            <person name="Hainaut M."/>
            <person name="Henrissat B."/>
            <person name="Grigoriev I.V."/>
            <person name="Spatafora J.W."/>
            <person name="Aime M.C."/>
        </authorList>
    </citation>
    <scope>NUCLEOTIDE SEQUENCE [LARGE SCALE GENOMIC DNA]</scope>
    <source>
        <strain evidence="12 13">MCA 4718</strain>
    </source>
</reference>
<dbReference type="RefSeq" id="XP_025346537.1">
    <property type="nucleotide sequence ID" value="XM_025490412.1"/>
</dbReference>
<dbReference type="GeneID" id="37012146"/>
<keyword evidence="5" id="KW-0479">Metal-binding</keyword>
<dbReference type="PANTHER" id="PTHR21330">
    <property type="entry name" value="E3 SUMO-PROTEIN LIGASE NSE2"/>
    <property type="match status" value="1"/>
</dbReference>
<evidence type="ECO:0000256" key="5">
    <source>
        <dbReference type="ARBA" id="ARBA00022723"/>
    </source>
</evidence>
<gene>
    <name evidence="12" type="ORF">BCV69DRAFT_251086</name>
</gene>
<dbReference type="STRING" id="1684307.A0A316U285"/>
<sequence length="250" mass="28515">MLGALDTDFKELIDMTVEAKIRKAVMDDIVKAISHGEEIVSASHRSYLWKGCSPTEITLLILIQTDAKIQYETAVAEAMQHYRSKTQRQRYLSTSAYKDFKEAVWDAYKEEAMPPLTEFIPAGKQRLRADASPSLVFITAESGDQEDDDEFAIGGVRMEYKCPLTMAILEEPVTNPACRHSYSKAAIMEYIATQRRNDEAARCPRSGCDKQLSERTLKDDKELEKKVKAYTRRLEMRTESRRTQATQILD</sequence>
<dbReference type="InterPro" id="IPR013083">
    <property type="entry name" value="Znf_RING/FYVE/PHD"/>
</dbReference>
<evidence type="ECO:0000256" key="3">
    <source>
        <dbReference type="ARBA" id="ARBA00008212"/>
    </source>
</evidence>
<organism evidence="12 13">
    <name type="scientific">Pseudomicrostroma glucosiphilum</name>
    <dbReference type="NCBI Taxonomy" id="1684307"/>
    <lineage>
        <taxon>Eukaryota</taxon>
        <taxon>Fungi</taxon>
        <taxon>Dikarya</taxon>
        <taxon>Basidiomycota</taxon>
        <taxon>Ustilaginomycotina</taxon>
        <taxon>Exobasidiomycetes</taxon>
        <taxon>Microstromatales</taxon>
        <taxon>Microstromatales incertae sedis</taxon>
        <taxon>Pseudomicrostroma</taxon>
    </lineage>
</organism>
<dbReference type="InterPro" id="IPR026846">
    <property type="entry name" value="Nse2(Mms21)"/>
</dbReference>
<dbReference type="OrthoDB" id="26899at2759"/>
<dbReference type="Pfam" id="PF11789">
    <property type="entry name" value="zf-Nse"/>
    <property type="match status" value="1"/>
</dbReference>
<evidence type="ECO:0000256" key="1">
    <source>
        <dbReference type="ARBA" id="ARBA00004123"/>
    </source>
</evidence>
<comment type="pathway">
    <text evidence="2">Protein modification; protein sumoylation.</text>
</comment>
<protein>
    <recommendedName>
        <fullName evidence="11">SP-RING-type domain-containing protein</fullName>
    </recommendedName>
</protein>
<dbReference type="EMBL" id="KZ819331">
    <property type="protein sequence ID" value="PWN19377.1"/>
    <property type="molecule type" value="Genomic_DNA"/>
</dbReference>
<evidence type="ECO:0000256" key="9">
    <source>
        <dbReference type="ARBA" id="ARBA00023242"/>
    </source>
</evidence>
<feature type="domain" description="SP-RING-type" evidence="11">
    <location>
        <begin position="147"/>
        <end position="236"/>
    </location>
</feature>
<dbReference type="SUPFAM" id="SSF57850">
    <property type="entry name" value="RING/U-box"/>
    <property type="match status" value="1"/>
</dbReference>
<evidence type="ECO:0000256" key="7">
    <source>
        <dbReference type="ARBA" id="ARBA00022786"/>
    </source>
</evidence>
<dbReference type="PANTHER" id="PTHR21330:SF1">
    <property type="entry name" value="E3 SUMO-PROTEIN LIGASE NSE2"/>
    <property type="match status" value="1"/>
</dbReference>
<evidence type="ECO:0000313" key="13">
    <source>
        <dbReference type="Proteomes" id="UP000245942"/>
    </source>
</evidence>
<dbReference type="GO" id="GO:0030915">
    <property type="term" value="C:Smc5-Smc6 complex"/>
    <property type="evidence" value="ECO:0007669"/>
    <property type="project" value="InterPro"/>
</dbReference>
<comment type="subcellular location">
    <subcellularLocation>
        <location evidence="1">Nucleus</location>
    </subcellularLocation>
</comment>
<dbReference type="PROSITE" id="PS51044">
    <property type="entry name" value="ZF_SP_RING"/>
    <property type="match status" value="1"/>
</dbReference>
<evidence type="ECO:0000313" key="12">
    <source>
        <dbReference type="EMBL" id="PWN19377.1"/>
    </source>
</evidence>
<dbReference type="AlphaFoldDB" id="A0A316U285"/>
<evidence type="ECO:0000259" key="11">
    <source>
        <dbReference type="PROSITE" id="PS51044"/>
    </source>
</evidence>
<evidence type="ECO:0000256" key="8">
    <source>
        <dbReference type="ARBA" id="ARBA00022833"/>
    </source>
</evidence>